<evidence type="ECO:0000256" key="1">
    <source>
        <dbReference type="SAM" id="Phobius"/>
    </source>
</evidence>
<keyword evidence="1" id="KW-0472">Membrane</keyword>
<protein>
    <recommendedName>
        <fullName evidence="3">DUF2232 domain-containing protein</fullName>
    </recommendedName>
</protein>
<feature type="transmembrane region" description="Helical" evidence="1">
    <location>
        <begin position="176"/>
        <end position="201"/>
    </location>
</feature>
<dbReference type="PANTHER" id="PTHR41324">
    <property type="entry name" value="MEMBRANE PROTEIN-RELATED"/>
    <property type="match status" value="1"/>
</dbReference>
<keyword evidence="1" id="KW-0812">Transmembrane</keyword>
<dbReference type="InterPro" id="IPR018710">
    <property type="entry name" value="DUF2232"/>
</dbReference>
<organism evidence="2">
    <name type="scientific">hydrothermal vent metagenome</name>
    <dbReference type="NCBI Taxonomy" id="652676"/>
    <lineage>
        <taxon>unclassified sequences</taxon>
        <taxon>metagenomes</taxon>
        <taxon>ecological metagenomes</taxon>
    </lineage>
</organism>
<name>A0A3B1CUC4_9ZZZZ</name>
<evidence type="ECO:0008006" key="3">
    <source>
        <dbReference type="Google" id="ProtNLM"/>
    </source>
</evidence>
<feature type="transmembrane region" description="Helical" evidence="1">
    <location>
        <begin position="20"/>
        <end position="42"/>
    </location>
</feature>
<gene>
    <name evidence="2" type="ORF">MNBD_NITROSPINAE02-2200</name>
</gene>
<reference evidence="2" key="1">
    <citation type="submission" date="2018-06" db="EMBL/GenBank/DDBJ databases">
        <authorList>
            <person name="Zhirakovskaya E."/>
        </authorList>
    </citation>
    <scope>NUCLEOTIDE SEQUENCE</scope>
</reference>
<feature type="transmembrane region" description="Helical" evidence="1">
    <location>
        <begin position="54"/>
        <end position="71"/>
    </location>
</feature>
<feature type="transmembrane region" description="Helical" evidence="1">
    <location>
        <begin position="248"/>
        <end position="268"/>
    </location>
</feature>
<feature type="transmembrane region" description="Helical" evidence="1">
    <location>
        <begin position="77"/>
        <end position="95"/>
    </location>
</feature>
<feature type="transmembrane region" description="Helical" evidence="1">
    <location>
        <begin position="222"/>
        <end position="242"/>
    </location>
</feature>
<evidence type="ECO:0000313" key="2">
    <source>
        <dbReference type="EMBL" id="VAX20287.1"/>
    </source>
</evidence>
<dbReference type="EMBL" id="UOGE01000053">
    <property type="protein sequence ID" value="VAX20287.1"/>
    <property type="molecule type" value="Genomic_DNA"/>
</dbReference>
<dbReference type="AlphaFoldDB" id="A0A3B1CUC4"/>
<proteinExistence type="predicted"/>
<dbReference type="Pfam" id="PF09991">
    <property type="entry name" value="DUF2232"/>
    <property type="match status" value="1"/>
</dbReference>
<feature type="transmembrane region" description="Helical" evidence="1">
    <location>
        <begin position="102"/>
        <end position="121"/>
    </location>
</feature>
<accession>A0A3B1CUC4</accession>
<keyword evidence="1" id="KW-1133">Transmembrane helix</keyword>
<dbReference type="PANTHER" id="PTHR41324:SF1">
    <property type="entry name" value="DUF2232 DOMAIN-CONTAINING PROTEIN"/>
    <property type="match status" value="1"/>
</dbReference>
<feature type="transmembrane region" description="Helical" evidence="1">
    <location>
        <begin position="275"/>
        <end position="301"/>
    </location>
</feature>
<sequence>MTHVVGQDGRLNPLSFAGPLALSLALYYSAAFLPIMGIFAPAPLYYAMVAHGRVTGVYTIITATVATLLLSGVDHSLFFLVSCGLMAWVLADAYYKKLDFETTVAVASIIPFSLGSALLFLSASTDGQGLTAHLSEWGRTTLGSIIETYKSMDVDPEVVTWLEGGAEEFVSMFVTIFPSITIVSIMFMVMMNIFALRLVSLRFGWDIHFHNHLLSRWHIPDWFVWSIVVGGFGSAFMGGVVATVTLNLLILGLAVYSIQGIAVIHFFFVRSKIPVFLLAIGYFLIFSQPLLIGGALVIGLVDVWADFRKLGSPDKPDNNTGHLPGPGDGN</sequence>